<proteinExistence type="predicted"/>
<name>A0A6C0DKY8_9ZZZZ</name>
<reference evidence="1" key="1">
    <citation type="journal article" date="2020" name="Nature">
        <title>Giant virus diversity and host interactions through global metagenomics.</title>
        <authorList>
            <person name="Schulz F."/>
            <person name="Roux S."/>
            <person name="Paez-Espino D."/>
            <person name="Jungbluth S."/>
            <person name="Walsh D.A."/>
            <person name="Denef V.J."/>
            <person name="McMahon K.D."/>
            <person name="Konstantinidis K.T."/>
            <person name="Eloe-Fadrosh E.A."/>
            <person name="Kyrpides N.C."/>
            <person name="Woyke T."/>
        </authorList>
    </citation>
    <scope>NUCLEOTIDE SEQUENCE</scope>
    <source>
        <strain evidence="1">GVMAG-M-3300023174-24</strain>
    </source>
</reference>
<dbReference type="AlphaFoldDB" id="A0A6C0DKY8"/>
<evidence type="ECO:0000313" key="1">
    <source>
        <dbReference type="EMBL" id="QHT17091.1"/>
    </source>
</evidence>
<accession>A0A6C0DKY8</accession>
<dbReference type="EMBL" id="MN739631">
    <property type="protein sequence ID" value="QHT17091.1"/>
    <property type="molecule type" value="Genomic_DNA"/>
</dbReference>
<sequence length="467" mass="52157">MSARLNMKEFPLISWKGKTFNQITTSIKKNGIVTKTNLNGKRNYFHPLPLKIYRREIASNFDMSHCNSRVSIRINEFDMPNGTIINSNSSKQNGLVNTMDFNITSNTSERPGLCKDNCILSQADNAKRRLRSSGMIKRKYNESKNNDTYYTSTTQYLVSRNKTFQQNQYNYIRVGNSSATPGDSLSVANLYSPQGITHCKKYTFSAVVTFQYQWVDASDYTVTIPSGSYSVDDINGIFQQAMNSNGHYLIYNLTRTKVFLLNIAYNNLSNVIELQSKALDTTIFLSGNYSVPIYDPAGQSNNGYIPLPSSLQWYNTTVTRVPGFKILSNSFTNAIGFNAGNYPATRIANKDTSNYSQNQTSSSSFAPGLKPVYTRVHYKPNNPQFAQQGAVTSSSLTARIKYNSITDSTVAYRNALGKAVGNALAYGVPEGGYTMKDKIGYPLTQTPIFSKYNNKVKACFPRKAYSA</sequence>
<organism evidence="1">
    <name type="scientific">viral metagenome</name>
    <dbReference type="NCBI Taxonomy" id="1070528"/>
    <lineage>
        <taxon>unclassified sequences</taxon>
        <taxon>metagenomes</taxon>
        <taxon>organismal metagenomes</taxon>
    </lineage>
</organism>
<protein>
    <submittedName>
        <fullName evidence="1">Uncharacterized protein</fullName>
    </submittedName>
</protein>